<protein>
    <recommendedName>
        <fullName evidence="2">histidine kinase</fullName>
        <ecNumber evidence="2">2.7.13.3</ecNumber>
    </recommendedName>
</protein>
<feature type="transmembrane region" description="Helical" evidence="9">
    <location>
        <begin position="28"/>
        <end position="48"/>
    </location>
</feature>
<dbReference type="GO" id="GO:0016020">
    <property type="term" value="C:membrane"/>
    <property type="evidence" value="ECO:0007669"/>
    <property type="project" value="InterPro"/>
</dbReference>
<keyword evidence="7" id="KW-0067">ATP-binding</keyword>
<dbReference type="Proteomes" id="UP000182471">
    <property type="component" value="Unassembled WGS sequence"/>
</dbReference>
<feature type="transmembrane region" description="Helical" evidence="9">
    <location>
        <begin position="54"/>
        <end position="73"/>
    </location>
</feature>
<dbReference type="EMBL" id="FOGW01000015">
    <property type="protein sequence ID" value="SER94132.1"/>
    <property type="molecule type" value="Genomic_DNA"/>
</dbReference>
<keyword evidence="4" id="KW-0808">Transferase</keyword>
<evidence type="ECO:0000256" key="9">
    <source>
        <dbReference type="SAM" id="Phobius"/>
    </source>
</evidence>
<dbReference type="EC" id="2.7.13.3" evidence="2"/>
<feature type="transmembrane region" description="Helical" evidence="9">
    <location>
        <begin position="85"/>
        <end position="101"/>
    </location>
</feature>
<dbReference type="InterPro" id="IPR036890">
    <property type="entry name" value="HATPase_C_sf"/>
</dbReference>
<evidence type="ECO:0000256" key="6">
    <source>
        <dbReference type="ARBA" id="ARBA00022777"/>
    </source>
</evidence>
<reference evidence="13" key="1">
    <citation type="submission" date="2016-10" db="EMBL/GenBank/DDBJ databases">
        <authorList>
            <person name="Varghese N."/>
            <person name="Submissions S."/>
        </authorList>
    </citation>
    <scope>NUCLEOTIDE SEQUENCE [LARGE SCALE GENOMIC DNA]</scope>
    <source>
        <strain evidence="13">S1b</strain>
    </source>
</reference>
<keyword evidence="9" id="KW-0472">Membrane</keyword>
<gene>
    <name evidence="12" type="ORF">SAMN02910429_01548</name>
</gene>
<evidence type="ECO:0000256" key="5">
    <source>
        <dbReference type="ARBA" id="ARBA00022741"/>
    </source>
</evidence>
<feature type="transmembrane region" description="Helical" evidence="9">
    <location>
        <begin position="116"/>
        <end position="135"/>
    </location>
</feature>
<dbReference type="AlphaFoldDB" id="A0A1H9TA72"/>
<dbReference type="CDD" id="cd16917">
    <property type="entry name" value="HATPase_UhpB-NarQ-NarX-like"/>
    <property type="match status" value="1"/>
</dbReference>
<evidence type="ECO:0000313" key="12">
    <source>
        <dbReference type="EMBL" id="SER94132.1"/>
    </source>
</evidence>
<dbReference type="PANTHER" id="PTHR24421">
    <property type="entry name" value="NITRATE/NITRITE SENSOR PROTEIN NARX-RELATED"/>
    <property type="match status" value="1"/>
</dbReference>
<evidence type="ECO:0000256" key="8">
    <source>
        <dbReference type="ARBA" id="ARBA00023012"/>
    </source>
</evidence>
<evidence type="ECO:0000259" key="11">
    <source>
        <dbReference type="Pfam" id="PF07730"/>
    </source>
</evidence>
<keyword evidence="6 12" id="KW-0418">Kinase</keyword>
<dbReference type="RefSeq" id="WP_051532884.1">
    <property type="nucleotide sequence ID" value="NZ_FOGW01000015.1"/>
</dbReference>
<name>A0A1H9TA72_9FIRM</name>
<comment type="catalytic activity">
    <reaction evidence="1">
        <text>ATP + protein L-histidine = ADP + protein N-phospho-L-histidine.</text>
        <dbReference type="EC" id="2.7.13.3"/>
    </reaction>
</comment>
<keyword evidence="3" id="KW-0597">Phosphoprotein</keyword>
<evidence type="ECO:0000313" key="13">
    <source>
        <dbReference type="Proteomes" id="UP000182471"/>
    </source>
</evidence>
<dbReference type="Gene3D" id="3.30.565.10">
    <property type="entry name" value="Histidine kinase-like ATPase, C-terminal domain"/>
    <property type="match status" value="1"/>
</dbReference>
<keyword evidence="8" id="KW-0902">Two-component regulatory system</keyword>
<feature type="transmembrane region" description="Helical" evidence="9">
    <location>
        <begin position="6"/>
        <end position="23"/>
    </location>
</feature>
<dbReference type="InterPro" id="IPR003594">
    <property type="entry name" value="HATPase_dom"/>
</dbReference>
<keyword evidence="5" id="KW-0547">Nucleotide-binding</keyword>
<keyword evidence="9" id="KW-0812">Transmembrane</keyword>
<proteinExistence type="predicted"/>
<dbReference type="InterPro" id="IPR011712">
    <property type="entry name" value="Sig_transdc_His_kin_sub3_dim/P"/>
</dbReference>
<feature type="domain" description="Histidine kinase/HSP90-like ATPase" evidence="10">
    <location>
        <begin position="286"/>
        <end position="364"/>
    </location>
</feature>
<feature type="domain" description="Signal transduction histidine kinase subgroup 3 dimerisation and phosphoacceptor" evidence="11">
    <location>
        <begin position="183"/>
        <end position="245"/>
    </location>
</feature>
<dbReference type="PANTHER" id="PTHR24421:SF10">
    <property type="entry name" value="NITRATE_NITRITE SENSOR PROTEIN NARQ"/>
    <property type="match status" value="1"/>
</dbReference>
<keyword evidence="13" id="KW-1185">Reference proteome</keyword>
<evidence type="ECO:0000259" key="10">
    <source>
        <dbReference type="Pfam" id="PF02518"/>
    </source>
</evidence>
<dbReference type="GO" id="GO:0046983">
    <property type="term" value="F:protein dimerization activity"/>
    <property type="evidence" value="ECO:0007669"/>
    <property type="project" value="InterPro"/>
</dbReference>
<evidence type="ECO:0000256" key="4">
    <source>
        <dbReference type="ARBA" id="ARBA00022679"/>
    </source>
</evidence>
<sequence>MKNELIDKALLFLCGLFFVIVLGENEDIVVASLISIVIVLVPNLQFGINYKQEIFGAFYILAGIKWIVCLPFYPVICYDFFKKKRYKLVICCVLVLGYYFFVKQNIYETVSSIKEQRYICVVVLLVLLISGRMAVVSSKGQILEEKLKKIRDDGKEKENLLKERNLILLEQQNVEINMATLKERNRIAREIHDNVGHMLTRAILQTGALKVLEKDENLKAQLNVLQETLNTAMNNIRQSVHDLHDESINFEKAVNELIEAFPKLDITFVYEVDGKLDKSIKYGFLAIIKESLTNTIKHSNGEKVKLIIKENPGFYQLFIEDNGTNISENFVGGMGLCGIKERVEKLNGMLRISTENGFGITVTILK</sequence>
<evidence type="ECO:0000256" key="7">
    <source>
        <dbReference type="ARBA" id="ARBA00022840"/>
    </source>
</evidence>
<evidence type="ECO:0000256" key="1">
    <source>
        <dbReference type="ARBA" id="ARBA00000085"/>
    </source>
</evidence>
<dbReference type="GO" id="GO:0005524">
    <property type="term" value="F:ATP binding"/>
    <property type="evidence" value="ECO:0007669"/>
    <property type="project" value="UniProtKB-KW"/>
</dbReference>
<dbReference type="Pfam" id="PF02518">
    <property type="entry name" value="HATPase_c"/>
    <property type="match status" value="1"/>
</dbReference>
<dbReference type="Pfam" id="PF07730">
    <property type="entry name" value="HisKA_3"/>
    <property type="match status" value="1"/>
</dbReference>
<dbReference type="Gene3D" id="1.20.5.1930">
    <property type="match status" value="1"/>
</dbReference>
<accession>A0A1H9TA72</accession>
<evidence type="ECO:0000256" key="2">
    <source>
        <dbReference type="ARBA" id="ARBA00012438"/>
    </source>
</evidence>
<keyword evidence="9" id="KW-1133">Transmembrane helix</keyword>
<dbReference type="InterPro" id="IPR050482">
    <property type="entry name" value="Sensor_HK_TwoCompSys"/>
</dbReference>
<evidence type="ECO:0000256" key="3">
    <source>
        <dbReference type="ARBA" id="ARBA00022553"/>
    </source>
</evidence>
<organism evidence="12 13">
    <name type="scientific">Lachnobacterium bovis</name>
    <dbReference type="NCBI Taxonomy" id="140626"/>
    <lineage>
        <taxon>Bacteria</taxon>
        <taxon>Bacillati</taxon>
        <taxon>Bacillota</taxon>
        <taxon>Clostridia</taxon>
        <taxon>Lachnospirales</taxon>
        <taxon>Lachnospiraceae</taxon>
        <taxon>Lachnobacterium</taxon>
    </lineage>
</organism>
<dbReference type="SUPFAM" id="SSF55874">
    <property type="entry name" value="ATPase domain of HSP90 chaperone/DNA topoisomerase II/histidine kinase"/>
    <property type="match status" value="1"/>
</dbReference>
<dbReference type="GO" id="GO:0000155">
    <property type="term" value="F:phosphorelay sensor kinase activity"/>
    <property type="evidence" value="ECO:0007669"/>
    <property type="project" value="InterPro"/>
</dbReference>